<evidence type="ECO:0000256" key="3">
    <source>
        <dbReference type="ARBA" id="ARBA00022538"/>
    </source>
</evidence>
<name>A0A1Y1CHB3_9BACT</name>
<feature type="transmembrane region" description="Helical" evidence="12">
    <location>
        <begin position="207"/>
        <end position="227"/>
    </location>
</feature>
<dbReference type="PRINTS" id="PR00169">
    <property type="entry name" value="KCHANNEL"/>
</dbReference>
<protein>
    <submittedName>
        <fullName evidence="14">Ion transporter</fullName>
    </submittedName>
</protein>
<evidence type="ECO:0000256" key="12">
    <source>
        <dbReference type="SAM" id="Phobius"/>
    </source>
</evidence>
<evidence type="ECO:0000259" key="13">
    <source>
        <dbReference type="Pfam" id="PF00520"/>
    </source>
</evidence>
<dbReference type="Pfam" id="PF00520">
    <property type="entry name" value="Ion_trans"/>
    <property type="match status" value="1"/>
</dbReference>
<keyword evidence="10 12" id="KW-0472">Membrane</keyword>
<sequence>MGTTKDRLYEIIFEADTKAGKIFDVSLLVVILLSILLVVLESVPSIERDYHYFLKISEWLITGIFSLEYIFRIWIIQKPKSYIFSFYGIIDLLSVLPTYLGLFLAGSHGFMVIRALRLLRIFRILKLNRYVKEGAIIVRALRQSRIKISVFLFAVLTLVIIIGTIMYLIEGGENGFTSIPRGIYWAVVTLTTVGYGDISPTTSLGQFFASFVMIIGYAIIAVPTGIVTAELTKQSTKTTSTQVCPYCLADDHVEEALFCNKCGKKLN</sequence>
<proteinExistence type="predicted"/>
<organism evidence="14 15">
    <name type="scientific">Labilibaculum antarcticum</name>
    <dbReference type="NCBI Taxonomy" id="1717717"/>
    <lineage>
        <taxon>Bacteria</taxon>
        <taxon>Pseudomonadati</taxon>
        <taxon>Bacteroidota</taxon>
        <taxon>Bacteroidia</taxon>
        <taxon>Marinilabiliales</taxon>
        <taxon>Marinifilaceae</taxon>
        <taxon>Labilibaculum</taxon>
    </lineage>
</organism>
<keyword evidence="6" id="KW-0851">Voltage-gated channel</keyword>
<evidence type="ECO:0000256" key="10">
    <source>
        <dbReference type="ARBA" id="ARBA00023136"/>
    </source>
</evidence>
<feature type="transmembrane region" description="Helical" evidence="12">
    <location>
        <begin position="108"/>
        <end position="125"/>
    </location>
</feature>
<evidence type="ECO:0000256" key="7">
    <source>
        <dbReference type="ARBA" id="ARBA00022958"/>
    </source>
</evidence>
<dbReference type="PANTHER" id="PTHR11537:SF254">
    <property type="entry name" value="POTASSIUM VOLTAGE-GATED CHANNEL PROTEIN SHAB"/>
    <property type="match status" value="1"/>
</dbReference>
<feature type="transmembrane region" description="Helical" evidence="12">
    <location>
        <begin position="146"/>
        <end position="169"/>
    </location>
</feature>
<evidence type="ECO:0000256" key="1">
    <source>
        <dbReference type="ARBA" id="ARBA00004141"/>
    </source>
</evidence>
<keyword evidence="3" id="KW-0633">Potassium transport</keyword>
<keyword evidence="2" id="KW-0813">Transport</keyword>
<feature type="transmembrane region" description="Helical" evidence="12">
    <location>
        <begin position="83"/>
        <end position="102"/>
    </location>
</feature>
<evidence type="ECO:0000313" key="15">
    <source>
        <dbReference type="Proteomes" id="UP000218267"/>
    </source>
</evidence>
<keyword evidence="15" id="KW-1185">Reference proteome</keyword>
<keyword evidence="4 12" id="KW-0812">Transmembrane</keyword>
<evidence type="ECO:0000256" key="8">
    <source>
        <dbReference type="ARBA" id="ARBA00022989"/>
    </source>
</evidence>
<dbReference type="AlphaFoldDB" id="A0A1Y1CHB3"/>
<keyword evidence="9" id="KW-0406">Ion transport</keyword>
<evidence type="ECO:0000256" key="11">
    <source>
        <dbReference type="ARBA" id="ARBA00023303"/>
    </source>
</evidence>
<gene>
    <name evidence="14" type="ORF">ALGA_1384</name>
</gene>
<keyword evidence="7" id="KW-0630">Potassium</keyword>
<evidence type="ECO:0000256" key="5">
    <source>
        <dbReference type="ARBA" id="ARBA00022826"/>
    </source>
</evidence>
<reference evidence="15" key="2">
    <citation type="journal article" date="2020" name="Antonie Van Leeuwenhoek">
        <title>Labilibaculum antarcticum sp. nov., a novel facultative anaerobic, psychrotorelant bacterium isolated from marine sediment of Antarctica.</title>
        <authorList>
            <person name="Watanabe M."/>
            <person name="Kojima H."/>
            <person name="Fukui M."/>
        </authorList>
    </citation>
    <scope>NUCLEOTIDE SEQUENCE [LARGE SCALE GENOMIC DNA]</scope>
    <source>
        <strain evidence="15">SPP2</strain>
    </source>
</reference>
<dbReference type="InterPro" id="IPR027359">
    <property type="entry name" value="Volt_channel_dom_sf"/>
</dbReference>
<evidence type="ECO:0000313" key="14">
    <source>
        <dbReference type="EMBL" id="BAX79768.1"/>
    </source>
</evidence>
<dbReference type="Proteomes" id="UP000218267">
    <property type="component" value="Chromosome"/>
</dbReference>
<feature type="domain" description="Ion transport" evidence="13">
    <location>
        <begin position="21"/>
        <end position="237"/>
    </location>
</feature>
<dbReference type="Gene3D" id="1.10.287.70">
    <property type="match status" value="1"/>
</dbReference>
<accession>A0A1Y1CHB3</accession>
<reference evidence="14 15" key="1">
    <citation type="journal article" date="2018" name="Mar. Genomics">
        <title>Complete genome sequence of Marinifilaceae bacterium strain SPP2, isolated from the Antarctic marine sediment.</title>
        <authorList>
            <person name="Watanabe M."/>
            <person name="Kojima H."/>
            <person name="Fukui M."/>
        </authorList>
    </citation>
    <scope>NUCLEOTIDE SEQUENCE [LARGE SCALE GENOMIC DNA]</scope>
    <source>
        <strain evidence="14 15">SPP2</strain>
    </source>
</reference>
<keyword evidence="11" id="KW-0407">Ion channel</keyword>
<dbReference type="SUPFAM" id="SSF81324">
    <property type="entry name" value="Voltage-gated potassium channels"/>
    <property type="match status" value="1"/>
</dbReference>
<dbReference type="Gene3D" id="1.20.120.350">
    <property type="entry name" value="Voltage-gated potassium channels. Chain C"/>
    <property type="match status" value="1"/>
</dbReference>
<comment type="subcellular location">
    <subcellularLocation>
        <location evidence="1">Membrane</location>
        <topology evidence="1">Multi-pass membrane protein</topology>
    </subcellularLocation>
</comment>
<dbReference type="EMBL" id="AP018042">
    <property type="protein sequence ID" value="BAX79768.1"/>
    <property type="molecule type" value="Genomic_DNA"/>
</dbReference>
<dbReference type="OrthoDB" id="9799090at2"/>
<feature type="transmembrane region" description="Helical" evidence="12">
    <location>
        <begin position="52"/>
        <end position="71"/>
    </location>
</feature>
<evidence type="ECO:0000256" key="6">
    <source>
        <dbReference type="ARBA" id="ARBA00022882"/>
    </source>
</evidence>
<dbReference type="KEGG" id="mbas:ALGA_1384"/>
<evidence type="ECO:0000256" key="2">
    <source>
        <dbReference type="ARBA" id="ARBA00022448"/>
    </source>
</evidence>
<keyword evidence="5" id="KW-0631">Potassium channel</keyword>
<dbReference type="RefSeq" id="WP_096428651.1">
    <property type="nucleotide sequence ID" value="NZ_AP018042.1"/>
</dbReference>
<dbReference type="InterPro" id="IPR005821">
    <property type="entry name" value="Ion_trans_dom"/>
</dbReference>
<dbReference type="InterPro" id="IPR028325">
    <property type="entry name" value="VG_K_chnl"/>
</dbReference>
<dbReference type="PANTHER" id="PTHR11537">
    <property type="entry name" value="VOLTAGE-GATED POTASSIUM CHANNEL"/>
    <property type="match status" value="1"/>
</dbReference>
<evidence type="ECO:0000256" key="9">
    <source>
        <dbReference type="ARBA" id="ARBA00023065"/>
    </source>
</evidence>
<keyword evidence="8 12" id="KW-1133">Transmembrane helix</keyword>
<dbReference type="GO" id="GO:0005249">
    <property type="term" value="F:voltage-gated potassium channel activity"/>
    <property type="evidence" value="ECO:0007669"/>
    <property type="project" value="InterPro"/>
</dbReference>
<dbReference type="GO" id="GO:0008076">
    <property type="term" value="C:voltage-gated potassium channel complex"/>
    <property type="evidence" value="ECO:0007669"/>
    <property type="project" value="InterPro"/>
</dbReference>
<evidence type="ECO:0000256" key="4">
    <source>
        <dbReference type="ARBA" id="ARBA00022692"/>
    </source>
</evidence>
<feature type="transmembrane region" description="Helical" evidence="12">
    <location>
        <begin position="21"/>
        <end position="40"/>
    </location>
</feature>
<dbReference type="GO" id="GO:0001508">
    <property type="term" value="P:action potential"/>
    <property type="evidence" value="ECO:0007669"/>
    <property type="project" value="TreeGrafter"/>
</dbReference>